<evidence type="ECO:0008006" key="5">
    <source>
        <dbReference type="Google" id="ProtNLM"/>
    </source>
</evidence>
<feature type="chain" id="PRO_5044283183" description="DUF3108 domain-containing protein" evidence="2">
    <location>
        <begin position="21"/>
        <end position="284"/>
    </location>
</feature>
<keyword evidence="2" id="KW-0732">Signal</keyword>
<dbReference type="Proteomes" id="UP000397656">
    <property type="component" value="Chromosome 2"/>
</dbReference>
<evidence type="ECO:0000313" key="4">
    <source>
        <dbReference type="Proteomes" id="UP000397656"/>
    </source>
</evidence>
<accession>A0A643FTZ7</accession>
<dbReference type="PROSITE" id="PS51257">
    <property type="entry name" value="PROKAR_LIPOPROTEIN"/>
    <property type="match status" value="1"/>
</dbReference>
<evidence type="ECO:0000256" key="2">
    <source>
        <dbReference type="SAM" id="SignalP"/>
    </source>
</evidence>
<feature type="region of interest" description="Disordered" evidence="1">
    <location>
        <begin position="29"/>
        <end position="50"/>
    </location>
</feature>
<proteinExistence type="predicted"/>
<feature type="signal peptide" evidence="2">
    <location>
        <begin position="1"/>
        <end position="20"/>
    </location>
</feature>
<sequence length="284" mass="29218">MQKKMNPAMAAMAVTTFLLAACGGGSDGSNGAKPNDAPAATDSATTPAPVSTDPLDAACLAAPAAGQKITATLNFGPVSEVATFDATAIGTTVFDGGSYDTLEVKLVKGLFNGHGTNARLYIDPASAIFPIGATDYGDLDQGPYGKYTKYRRFTFKDNVSRQTGTPNLVGMKPNETRSFTMSEANAGALATEPQPALKPIDRVVNVAVQYIGREDVTAKGVTYKGACKLALHYDRKDPGTLFPLPVLEGTAWLAPGAGIVKLSGAPLVGVATVTAETTGIVAAN</sequence>
<evidence type="ECO:0000313" key="3">
    <source>
        <dbReference type="EMBL" id="QOT80089.1"/>
    </source>
</evidence>
<evidence type="ECO:0000256" key="1">
    <source>
        <dbReference type="SAM" id="MobiDB-lite"/>
    </source>
</evidence>
<protein>
    <recommendedName>
        <fullName evidence="5">DUF3108 domain-containing protein</fullName>
    </recommendedName>
</protein>
<gene>
    <name evidence="3" type="ORF">F7R26_021610</name>
</gene>
<organism evidence="3 4">
    <name type="scientific">Cupriavidus basilensis</name>
    <dbReference type="NCBI Taxonomy" id="68895"/>
    <lineage>
        <taxon>Bacteria</taxon>
        <taxon>Pseudomonadati</taxon>
        <taxon>Pseudomonadota</taxon>
        <taxon>Betaproteobacteria</taxon>
        <taxon>Burkholderiales</taxon>
        <taxon>Burkholderiaceae</taxon>
        <taxon>Cupriavidus</taxon>
    </lineage>
</organism>
<dbReference type="EMBL" id="CP062804">
    <property type="protein sequence ID" value="QOT80089.1"/>
    <property type="molecule type" value="Genomic_DNA"/>
</dbReference>
<reference evidence="3 4" key="1">
    <citation type="submission" date="2020-10" db="EMBL/GenBank/DDBJ databases">
        <title>Complete genome sequence of Cupriavidus basilensis CCUG 49340T.</title>
        <authorList>
            <person name="Salva-Serra F."/>
            <person name="Donoso R.A."/>
            <person name="Cho K.H."/>
            <person name="Yoo J.A."/>
            <person name="Lee K."/>
            <person name="Yoon S.-H."/>
            <person name="Perez-Pantoja D."/>
            <person name="Moore E.R.B."/>
        </authorList>
    </citation>
    <scope>NUCLEOTIDE SEQUENCE [LARGE SCALE GENOMIC DNA]</scope>
    <source>
        <strain evidence="4">CCUG 49340</strain>
    </source>
</reference>
<dbReference type="GeneID" id="98403530"/>
<name>A0A643FTZ7_9BURK</name>
<dbReference type="RefSeq" id="WP_150986508.1">
    <property type="nucleotide sequence ID" value="NZ_CP062804.1"/>
</dbReference>
<dbReference type="AlphaFoldDB" id="A0A643FTZ7"/>
<feature type="compositionally biased region" description="Low complexity" evidence="1">
    <location>
        <begin position="34"/>
        <end position="50"/>
    </location>
</feature>